<feature type="binding site" evidence="10">
    <location>
        <position position="418"/>
    </location>
    <ligand>
        <name>(S)-malate</name>
        <dbReference type="ChEBI" id="CHEBI:15589"/>
    </ligand>
</feature>
<dbReference type="InterPro" id="IPR046346">
    <property type="entry name" value="Aminoacid_DH-like_N_sf"/>
</dbReference>
<evidence type="ECO:0000256" key="8">
    <source>
        <dbReference type="HAMAP-Rule" id="MF_01619"/>
    </source>
</evidence>
<dbReference type="PANTHER" id="PTHR23406:SF34">
    <property type="entry name" value="NAD-DEPENDENT MALIC ENZYME, MITOCHONDRIAL"/>
    <property type="match status" value="1"/>
</dbReference>
<feature type="binding site" evidence="8">
    <location>
        <position position="418"/>
    </location>
    <ligand>
        <name>NAD(+)</name>
        <dbReference type="ChEBI" id="CHEBI:57540"/>
    </ligand>
</feature>
<dbReference type="AlphaFoldDB" id="A0A4R3Z364"/>
<keyword evidence="4 8" id="KW-0560">Oxidoreductase</keyword>
<evidence type="ECO:0000256" key="2">
    <source>
        <dbReference type="ARBA" id="ARBA00008785"/>
    </source>
</evidence>
<evidence type="ECO:0000259" key="14">
    <source>
        <dbReference type="SMART" id="SM01274"/>
    </source>
</evidence>
<feature type="binding site" evidence="8">
    <location>
        <position position="270"/>
    </location>
    <ligand>
        <name>NAD(+)</name>
        <dbReference type="ChEBI" id="CHEBI:57540"/>
    </ligand>
</feature>
<dbReference type="RefSeq" id="WP_131863780.1">
    <property type="nucleotide sequence ID" value="NZ_SMCR01000001.1"/>
</dbReference>
<dbReference type="GO" id="GO:0005829">
    <property type="term" value="C:cytosol"/>
    <property type="evidence" value="ECO:0007669"/>
    <property type="project" value="TreeGrafter"/>
</dbReference>
<dbReference type="EC" id="1.1.1.38" evidence="8"/>
<protein>
    <recommendedName>
        <fullName evidence="8">NAD-dependent malic enzyme</fullName>
        <shortName evidence="8">NAD-ME</shortName>
        <ecNumber evidence="8">1.1.1.38</ecNumber>
    </recommendedName>
</protein>
<dbReference type="SMART" id="SM00919">
    <property type="entry name" value="Malic_M"/>
    <property type="match status" value="1"/>
</dbReference>
<keyword evidence="16" id="KW-1185">Reference proteome</keyword>
<evidence type="ECO:0000256" key="11">
    <source>
        <dbReference type="PIRSR" id="PIRSR000106-3"/>
    </source>
</evidence>
<evidence type="ECO:0000256" key="12">
    <source>
        <dbReference type="RuleBase" id="RU003427"/>
    </source>
</evidence>
<evidence type="ECO:0000256" key="6">
    <source>
        <dbReference type="ARBA" id="ARBA00050168"/>
    </source>
</evidence>
<dbReference type="PIRSF" id="PIRSF000106">
    <property type="entry name" value="ME"/>
    <property type="match status" value="1"/>
</dbReference>
<dbReference type="NCBIfam" id="NF010052">
    <property type="entry name" value="PRK13529.1"/>
    <property type="match status" value="1"/>
</dbReference>
<dbReference type="Gene3D" id="3.40.50.10380">
    <property type="entry name" value="Malic enzyme, N-terminal domain"/>
    <property type="match status" value="1"/>
</dbReference>
<dbReference type="InterPro" id="IPR036291">
    <property type="entry name" value="NAD(P)-bd_dom_sf"/>
</dbReference>
<dbReference type="InterPro" id="IPR023667">
    <property type="entry name" value="NAD_malic_enz_proteobac"/>
</dbReference>
<feature type="binding site" evidence="10">
    <location>
        <position position="462"/>
    </location>
    <ligand>
        <name>(S)-malate</name>
        <dbReference type="ChEBI" id="CHEBI:15589"/>
    </ligand>
</feature>
<gene>
    <name evidence="8" type="primary">maeA</name>
    <name evidence="15" type="ORF">EDC52_101582</name>
</gene>
<dbReference type="GO" id="GO:0008948">
    <property type="term" value="F:oxaloacetate decarboxylase activity"/>
    <property type="evidence" value="ECO:0007669"/>
    <property type="project" value="UniProtKB-UniRule"/>
</dbReference>
<feature type="domain" description="Malic enzyme N-terminal" evidence="14">
    <location>
        <begin position="81"/>
        <end position="261"/>
    </location>
</feature>
<keyword evidence="5 8" id="KW-0520">NAD</keyword>
<comment type="subunit">
    <text evidence="8">Homotetramer.</text>
</comment>
<evidence type="ECO:0000256" key="4">
    <source>
        <dbReference type="ARBA" id="ARBA00023002"/>
    </source>
</evidence>
<feature type="active site" description="Proton donor" evidence="8 9">
    <location>
        <position position="104"/>
    </location>
</feature>
<dbReference type="GO" id="GO:0006108">
    <property type="term" value="P:malate metabolic process"/>
    <property type="evidence" value="ECO:0007669"/>
    <property type="project" value="TreeGrafter"/>
</dbReference>
<evidence type="ECO:0000313" key="16">
    <source>
        <dbReference type="Proteomes" id="UP000295719"/>
    </source>
</evidence>
<feature type="binding site" evidence="10">
    <location>
        <position position="157"/>
    </location>
    <ligand>
        <name>(S)-malate</name>
        <dbReference type="ChEBI" id="CHEBI:15589"/>
    </ligand>
</feature>
<feature type="active site" description="Proton acceptor" evidence="8 9">
    <location>
        <position position="175"/>
    </location>
</feature>
<feature type="binding site" evidence="8 11">
    <location>
        <position position="246"/>
    </location>
    <ligand>
        <name>a divalent metal cation</name>
        <dbReference type="ChEBI" id="CHEBI:60240"/>
    </ligand>
</feature>
<feature type="domain" description="Malic enzyme NAD-binding" evidence="13">
    <location>
        <begin position="271"/>
        <end position="531"/>
    </location>
</feature>
<dbReference type="GO" id="GO:0046872">
    <property type="term" value="F:metal ion binding"/>
    <property type="evidence" value="ECO:0007669"/>
    <property type="project" value="UniProtKB-KW"/>
</dbReference>
<comment type="catalytic activity">
    <reaction evidence="7 8">
        <text>(S)-malate + NAD(+) = pyruvate + CO2 + NADH</text>
        <dbReference type="Rhea" id="RHEA:12653"/>
        <dbReference type="ChEBI" id="CHEBI:15361"/>
        <dbReference type="ChEBI" id="CHEBI:15589"/>
        <dbReference type="ChEBI" id="CHEBI:16526"/>
        <dbReference type="ChEBI" id="CHEBI:57540"/>
        <dbReference type="ChEBI" id="CHEBI:57945"/>
        <dbReference type="EC" id="1.1.1.38"/>
    </reaction>
</comment>
<dbReference type="InterPro" id="IPR037062">
    <property type="entry name" value="Malic_N_dom_sf"/>
</dbReference>
<evidence type="ECO:0000256" key="9">
    <source>
        <dbReference type="PIRSR" id="PIRSR000106-1"/>
    </source>
</evidence>
<evidence type="ECO:0000256" key="10">
    <source>
        <dbReference type="PIRSR" id="PIRSR000106-2"/>
    </source>
</evidence>
<dbReference type="FunFam" id="3.40.50.720:FF:000055">
    <property type="entry name" value="NAD-dependent malic enzyme"/>
    <property type="match status" value="1"/>
</dbReference>
<dbReference type="InterPro" id="IPR015884">
    <property type="entry name" value="Malic_enzyme_CS"/>
</dbReference>
<dbReference type="PANTHER" id="PTHR23406">
    <property type="entry name" value="MALIC ENZYME-RELATED"/>
    <property type="match status" value="1"/>
</dbReference>
<comment type="cofactor">
    <cofactor evidence="8 11">
        <name>Mg(2+)</name>
        <dbReference type="ChEBI" id="CHEBI:18420"/>
    </cofactor>
    <cofactor evidence="8 11">
        <name>Mn(2+)</name>
        <dbReference type="ChEBI" id="CHEBI:29035"/>
    </cofactor>
    <text evidence="8 11">Divalent metal cations. Prefers magnesium or manganese.</text>
</comment>
<dbReference type="HAMAP" id="MF_01619">
    <property type="entry name" value="NAD_malic_enz"/>
    <property type="match status" value="1"/>
</dbReference>
<evidence type="ECO:0000256" key="3">
    <source>
        <dbReference type="ARBA" id="ARBA00022723"/>
    </source>
</evidence>
<dbReference type="InterPro" id="IPR001891">
    <property type="entry name" value="Malic_OxRdtase"/>
</dbReference>
<comment type="catalytic activity">
    <reaction evidence="6 8">
        <text>oxaloacetate + H(+) = pyruvate + CO2</text>
        <dbReference type="Rhea" id="RHEA:15641"/>
        <dbReference type="ChEBI" id="CHEBI:15361"/>
        <dbReference type="ChEBI" id="CHEBI:15378"/>
        <dbReference type="ChEBI" id="CHEBI:16452"/>
        <dbReference type="ChEBI" id="CHEBI:16526"/>
        <dbReference type="EC" id="1.1.1.38"/>
    </reaction>
</comment>
<name>A0A4R3Z364_9GAMM</name>
<dbReference type="Pfam" id="PF00390">
    <property type="entry name" value="malic"/>
    <property type="match status" value="1"/>
</dbReference>
<evidence type="ECO:0000259" key="13">
    <source>
        <dbReference type="SMART" id="SM00919"/>
    </source>
</evidence>
<dbReference type="InterPro" id="IPR012301">
    <property type="entry name" value="Malic_N_dom"/>
</dbReference>
<dbReference type="EMBL" id="SMCR01000001">
    <property type="protein sequence ID" value="TCW00234.1"/>
    <property type="molecule type" value="Genomic_DNA"/>
</dbReference>
<feature type="binding site" evidence="8">
    <location>
        <position position="157"/>
    </location>
    <ligand>
        <name>NAD(+)</name>
        <dbReference type="ChEBI" id="CHEBI:57540"/>
    </ligand>
</feature>
<dbReference type="GO" id="GO:0051287">
    <property type="term" value="F:NAD binding"/>
    <property type="evidence" value="ECO:0007669"/>
    <property type="project" value="InterPro"/>
</dbReference>
<dbReference type="CDD" id="cd05312">
    <property type="entry name" value="NAD_bind_1_malic_enz"/>
    <property type="match status" value="1"/>
</dbReference>
<dbReference type="SUPFAM" id="SSF53223">
    <property type="entry name" value="Aminoacid dehydrogenase-like, N-terminal domain"/>
    <property type="match status" value="1"/>
</dbReference>
<dbReference type="SMART" id="SM01274">
    <property type="entry name" value="malic"/>
    <property type="match status" value="1"/>
</dbReference>
<dbReference type="InterPro" id="IPR012302">
    <property type="entry name" value="Malic_NAD-bd"/>
</dbReference>
<sequence>MELEHENKRPLYIPHAGPILLEFPLLNKGSAFSQEERDDFNLHGLLPETVENIEEQAERAWRQYQEFNHDIEKHVYLRNIQDTNETLFYRLLDGHLSEMLPIIYTPTVGQACEHFSDIYRRARGLFISYNNRDKIDDMLQNATKQHVKVIVVTDGERILGLGDQGIGGMGIPIGKLSLYTSCGGISPAYTLPVVLDAGTNNPQRLNDPLYMGWRHERVTGEEYRDFVDAFIQAVKRRWPDVLLQFEDFAQKNATPLLDRYRDELCCFNDDIQGTAAVTLGCLLAASRAAGKRLRDQTVVFLGAGSAGCGIAEQIVAEMRAEGLSEDQARARVLMVDRYGLLTDKMTNLLDFQQRLVQRSDEVTGWAAEGDSISLLDVVRNAHPTVLIGVSGQPGLFTEAIIREMHAHCDRPIVMPLSNPTSRVEATPEDIITWTGGAALVATGSPFAPVKFRDNTYPIAQCNNAYIFPGIGLGVLATKASRVTETMLIAASRALADCSPLANGSDGALLPDINDIQGVSKVIAMEVGKAAQVHGVATVTSEQALSVAIEHNFWRPQYRNYKRTSF</sequence>
<evidence type="ECO:0000313" key="15">
    <source>
        <dbReference type="EMBL" id="TCW00234.1"/>
    </source>
</evidence>
<dbReference type="GO" id="GO:0004471">
    <property type="term" value="F:malate dehydrogenase (decarboxylating) (NAD+) activity"/>
    <property type="evidence" value="ECO:0007669"/>
    <property type="project" value="UniProtKB-UniRule"/>
</dbReference>
<feature type="binding site" evidence="8 11">
    <location>
        <position position="270"/>
    </location>
    <ligand>
        <name>a divalent metal cation</name>
        <dbReference type="ChEBI" id="CHEBI:60240"/>
    </ligand>
</feature>
<comment type="similarity">
    <text evidence="2 8 12">Belongs to the malic enzymes family.</text>
</comment>
<comment type="caution">
    <text evidence="15">The sequence shown here is derived from an EMBL/GenBank/DDBJ whole genome shotgun (WGS) entry which is preliminary data.</text>
</comment>
<reference evidence="15 16" key="1">
    <citation type="submission" date="2019-03" db="EMBL/GenBank/DDBJ databases">
        <title>Genomic Encyclopedia of Type Strains, Phase IV (KMG-IV): sequencing the most valuable type-strain genomes for metagenomic binning, comparative biology and taxonomic classification.</title>
        <authorList>
            <person name="Goeker M."/>
        </authorList>
    </citation>
    <scope>NUCLEOTIDE SEQUENCE [LARGE SCALE GENOMIC DNA]</scope>
    <source>
        <strain evidence="15 16">DSM 19580</strain>
    </source>
</reference>
<dbReference type="OrthoDB" id="3314528at2"/>
<feature type="site" description="Important for activity" evidence="8">
    <location>
        <position position="270"/>
    </location>
</feature>
<evidence type="ECO:0000256" key="5">
    <source>
        <dbReference type="ARBA" id="ARBA00023027"/>
    </source>
</evidence>
<dbReference type="PROSITE" id="PS00331">
    <property type="entry name" value="MALIC_ENZYMES"/>
    <property type="match status" value="1"/>
</dbReference>
<dbReference type="PRINTS" id="PR00072">
    <property type="entry name" value="MALOXRDTASE"/>
</dbReference>
<dbReference type="SUPFAM" id="SSF51735">
    <property type="entry name" value="NAD(P)-binding Rossmann-fold domains"/>
    <property type="match status" value="1"/>
</dbReference>
<evidence type="ECO:0000256" key="1">
    <source>
        <dbReference type="ARBA" id="ARBA00001936"/>
    </source>
</evidence>
<feature type="binding site" evidence="8 11">
    <location>
        <position position="247"/>
    </location>
    <ligand>
        <name>a divalent metal cation</name>
        <dbReference type="ChEBI" id="CHEBI:60240"/>
    </ligand>
</feature>
<dbReference type="Proteomes" id="UP000295719">
    <property type="component" value="Unassembled WGS sequence"/>
</dbReference>
<organism evidence="15 16">
    <name type="scientific">Biostraticola tofi</name>
    <dbReference type="NCBI Taxonomy" id="466109"/>
    <lineage>
        <taxon>Bacteria</taxon>
        <taxon>Pseudomonadati</taxon>
        <taxon>Pseudomonadota</taxon>
        <taxon>Gammaproteobacteria</taxon>
        <taxon>Enterobacterales</taxon>
        <taxon>Bruguierivoracaceae</taxon>
        <taxon>Biostraticola</taxon>
    </lineage>
</organism>
<evidence type="ECO:0000256" key="7">
    <source>
        <dbReference type="ARBA" id="ARBA00052591"/>
    </source>
</evidence>
<dbReference type="Pfam" id="PF03949">
    <property type="entry name" value="Malic_M"/>
    <property type="match status" value="1"/>
</dbReference>
<dbReference type="Gene3D" id="3.40.50.720">
    <property type="entry name" value="NAD(P)-binding Rossmann-like Domain"/>
    <property type="match status" value="1"/>
</dbReference>
<dbReference type="FunFam" id="3.40.50.10380:FF:000001">
    <property type="entry name" value="NAD-dependent malic enzyme"/>
    <property type="match status" value="1"/>
</dbReference>
<accession>A0A4R3Z364</accession>
<keyword evidence="3 8" id="KW-0479">Metal-binding</keyword>
<proteinExistence type="inferred from homology"/>
<comment type="cofactor">
    <cofactor evidence="1">
        <name>Mn(2+)</name>
        <dbReference type="ChEBI" id="CHEBI:29035"/>
    </cofactor>
</comment>